<feature type="compositionally biased region" description="Polar residues" evidence="1">
    <location>
        <begin position="421"/>
        <end position="433"/>
    </location>
</feature>
<feature type="compositionally biased region" description="Low complexity" evidence="1">
    <location>
        <begin position="380"/>
        <end position="391"/>
    </location>
</feature>
<feature type="compositionally biased region" description="Gly residues" evidence="1">
    <location>
        <begin position="690"/>
        <end position="704"/>
    </location>
</feature>
<feature type="region of interest" description="Disordered" evidence="1">
    <location>
        <begin position="1"/>
        <end position="23"/>
    </location>
</feature>
<dbReference type="GeneID" id="81358115"/>
<gene>
    <name evidence="2" type="ORF">N7532_006642</name>
</gene>
<feature type="region of interest" description="Disordered" evidence="1">
    <location>
        <begin position="505"/>
        <end position="551"/>
    </location>
</feature>
<dbReference type="Proteomes" id="UP001149074">
    <property type="component" value="Unassembled WGS sequence"/>
</dbReference>
<dbReference type="GO" id="GO:0070823">
    <property type="term" value="C:HDA1 complex"/>
    <property type="evidence" value="ECO:0007669"/>
    <property type="project" value="InterPro"/>
</dbReference>
<evidence type="ECO:0000313" key="3">
    <source>
        <dbReference type="Proteomes" id="UP001149074"/>
    </source>
</evidence>
<evidence type="ECO:0000313" key="2">
    <source>
        <dbReference type="EMBL" id="KAJ5099641.1"/>
    </source>
</evidence>
<keyword evidence="3" id="KW-1185">Reference proteome</keyword>
<dbReference type="InterPro" id="IPR021006">
    <property type="entry name" value="Hda2/3"/>
</dbReference>
<dbReference type="AlphaFoldDB" id="A0A9W9FGC0"/>
<accession>A0A9W9FGC0</accession>
<dbReference type="EMBL" id="JAPQKI010000005">
    <property type="protein sequence ID" value="KAJ5099641.1"/>
    <property type="molecule type" value="Genomic_DNA"/>
</dbReference>
<sequence length="717" mass="81305">MDDKQTKPFVDTPSSVGDIEPSVPEIPEKVMPLSVRPDTDSIAHSHTSIHHTHAELLLHASHYAGQNTMQTIQPSDLSVGNADEAPPGSVRLGRSEFAVTLPMDSRLKDEYDRILSGAAEDIRQFLAMSNPTTQVSPSDRDYSLSRMQEVTAQLNNVATHPDLNIAHHLTYNDSNMENEASWAEYSSSKFYMLGYLVQVASTYDLHLIIEVRGEMKQKVLERYLLGKGFAYTRPREEMGSSIEISMVKDSLSFGIHSHDGVRELMKPPAAIFALDSSFDPNSPSVQHIRTTYTRNNDLLPVIWFLVSNTCEHIERCLPDLPPADRMRLLLQYTAHLHDDVGDLQDNALGVYEDVDEILMYLRDRFATWSLPAIEPLPMISPETLESSTPSSDGQVPTSQKRFLDDDSEDYRSKRTRLEDVSQLTQSIKPPSQHLSRDLQYLEKNILQMQRTHASEKEQLQAELSRVSSRAQTLEKALSELQHRYESRTKELHQVRQERDAVVGGKASLEQRVDRQKEDISKLKEERSQLRRDLDEARQELKSGGGTMADIEKAREENRQLIKEQAGLERKADYERNQAEYTREQYQNASTAAAQAGNELRQLRNENEELARKVEGNSARLRELNLKNDSEIHIRRIKELELTLVTREDLLRRKEEELREIRKNRPSTRSTSTQPRSPKITAGSRPTSPGVGNGNGNGNGNGLSGRGSALRFSSEMRF</sequence>
<proteinExistence type="predicted"/>
<dbReference type="Gene3D" id="3.40.50.12360">
    <property type="match status" value="1"/>
</dbReference>
<reference evidence="2" key="1">
    <citation type="submission" date="2022-11" db="EMBL/GenBank/DDBJ databases">
        <authorList>
            <person name="Petersen C."/>
        </authorList>
    </citation>
    <scope>NUCLEOTIDE SEQUENCE</scope>
    <source>
        <strain evidence="2">IBT 30761</strain>
    </source>
</reference>
<protein>
    <recommendedName>
        <fullName evidence="4">HDA1 complex subunit</fullName>
    </recommendedName>
</protein>
<evidence type="ECO:0000256" key="1">
    <source>
        <dbReference type="SAM" id="MobiDB-lite"/>
    </source>
</evidence>
<organism evidence="2 3">
    <name type="scientific">Penicillium argentinense</name>
    <dbReference type="NCBI Taxonomy" id="1131581"/>
    <lineage>
        <taxon>Eukaryota</taxon>
        <taxon>Fungi</taxon>
        <taxon>Dikarya</taxon>
        <taxon>Ascomycota</taxon>
        <taxon>Pezizomycotina</taxon>
        <taxon>Eurotiomycetes</taxon>
        <taxon>Eurotiomycetidae</taxon>
        <taxon>Eurotiales</taxon>
        <taxon>Aspergillaceae</taxon>
        <taxon>Penicillium</taxon>
    </lineage>
</organism>
<name>A0A9W9FGC0_9EURO</name>
<dbReference type="OrthoDB" id="3647690at2759"/>
<dbReference type="Pfam" id="PF11496">
    <property type="entry name" value="HDA2-3"/>
    <property type="match status" value="1"/>
</dbReference>
<comment type="caution">
    <text evidence="2">The sequence shown here is derived from an EMBL/GenBank/DDBJ whole genome shotgun (WGS) entry which is preliminary data.</text>
</comment>
<evidence type="ECO:0008006" key="4">
    <source>
        <dbReference type="Google" id="ProtNLM"/>
    </source>
</evidence>
<dbReference type="InterPro" id="IPR038609">
    <property type="entry name" value="HDA1_su2/3_sf"/>
</dbReference>
<feature type="compositionally biased region" description="Basic and acidic residues" evidence="1">
    <location>
        <begin position="508"/>
        <end position="540"/>
    </location>
</feature>
<dbReference type="RefSeq" id="XP_056475295.1">
    <property type="nucleotide sequence ID" value="XM_056619136.1"/>
</dbReference>
<feature type="compositionally biased region" description="Basic and acidic residues" evidence="1">
    <location>
        <begin position="401"/>
        <end position="419"/>
    </location>
</feature>
<feature type="compositionally biased region" description="Low complexity" evidence="1">
    <location>
        <begin position="666"/>
        <end position="677"/>
    </location>
</feature>
<feature type="region of interest" description="Disordered" evidence="1">
    <location>
        <begin position="380"/>
        <end position="434"/>
    </location>
</feature>
<feature type="region of interest" description="Disordered" evidence="1">
    <location>
        <begin position="660"/>
        <end position="717"/>
    </location>
</feature>
<reference evidence="2" key="2">
    <citation type="journal article" date="2023" name="IMA Fungus">
        <title>Comparative genomic study of the Penicillium genus elucidates a diverse pangenome and 15 lateral gene transfer events.</title>
        <authorList>
            <person name="Petersen C."/>
            <person name="Sorensen T."/>
            <person name="Nielsen M.R."/>
            <person name="Sondergaard T.E."/>
            <person name="Sorensen J.L."/>
            <person name="Fitzpatrick D.A."/>
            <person name="Frisvad J.C."/>
            <person name="Nielsen K.L."/>
        </authorList>
    </citation>
    <scope>NUCLEOTIDE SEQUENCE</scope>
    <source>
        <strain evidence="2">IBT 30761</strain>
    </source>
</reference>